<accession>V3Z959</accession>
<dbReference type="PRINTS" id="PR00080">
    <property type="entry name" value="SDRFAMILY"/>
</dbReference>
<dbReference type="GO" id="GO:0008202">
    <property type="term" value="P:steroid metabolic process"/>
    <property type="evidence" value="ECO:0007669"/>
    <property type="project" value="TreeGrafter"/>
</dbReference>
<dbReference type="PRINTS" id="PR00081">
    <property type="entry name" value="GDHRDH"/>
</dbReference>
<dbReference type="PANTHER" id="PTHR43313">
    <property type="entry name" value="SHORT-CHAIN DEHYDROGENASE/REDUCTASE FAMILY 9C"/>
    <property type="match status" value="1"/>
</dbReference>
<dbReference type="InterPro" id="IPR002347">
    <property type="entry name" value="SDR_fam"/>
</dbReference>
<dbReference type="Gene3D" id="3.40.50.720">
    <property type="entry name" value="NAD(P)-binding Rossmann-like Domain"/>
    <property type="match status" value="1"/>
</dbReference>
<dbReference type="CTD" id="20251764"/>
<dbReference type="STRING" id="225164.V3Z959"/>
<evidence type="ECO:0000313" key="3">
    <source>
        <dbReference type="Proteomes" id="UP000030746"/>
    </source>
</evidence>
<comment type="similarity">
    <text evidence="1">Belongs to the short-chain dehydrogenases/reductases (SDR) family.</text>
</comment>
<dbReference type="OrthoDB" id="2102561at2759"/>
<dbReference type="EMBL" id="KB202917">
    <property type="protein sequence ID" value="ESO87428.1"/>
    <property type="molecule type" value="Genomic_DNA"/>
</dbReference>
<dbReference type="HOGENOM" id="CLU_010194_2_0_1"/>
<dbReference type="OMA" id="SYSCSKY"/>
<reference evidence="2 3" key="1">
    <citation type="journal article" date="2013" name="Nature">
        <title>Insights into bilaterian evolution from three spiralian genomes.</title>
        <authorList>
            <person name="Simakov O."/>
            <person name="Marletaz F."/>
            <person name="Cho S.J."/>
            <person name="Edsinger-Gonzales E."/>
            <person name="Havlak P."/>
            <person name="Hellsten U."/>
            <person name="Kuo D.H."/>
            <person name="Larsson T."/>
            <person name="Lv J."/>
            <person name="Arendt D."/>
            <person name="Savage R."/>
            <person name="Osoegawa K."/>
            <person name="de Jong P."/>
            <person name="Grimwood J."/>
            <person name="Chapman J.A."/>
            <person name="Shapiro H."/>
            <person name="Aerts A."/>
            <person name="Otillar R.P."/>
            <person name="Terry A.Y."/>
            <person name="Boore J.L."/>
            <person name="Grigoriev I.V."/>
            <person name="Lindberg D.R."/>
            <person name="Seaver E.C."/>
            <person name="Weisblat D.A."/>
            <person name="Putnam N.H."/>
            <person name="Rokhsar D.S."/>
        </authorList>
    </citation>
    <scope>NUCLEOTIDE SEQUENCE [LARGE SCALE GENOMIC DNA]</scope>
</reference>
<dbReference type="GeneID" id="20251764"/>
<protein>
    <submittedName>
        <fullName evidence="2">Uncharacterized protein</fullName>
    </submittedName>
</protein>
<dbReference type="KEGG" id="lgi:LOTGIDRAFT_66145"/>
<evidence type="ECO:0000313" key="2">
    <source>
        <dbReference type="EMBL" id="ESO87428.1"/>
    </source>
</evidence>
<feature type="non-terminal residue" evidence="2">
    <location>
        <position position="264"/>
    </location>
</feature>
<dbReference type="RefSeq" id="XP_009061833.1">
    <property type="nucleotide sequence ID" value="XM_009063585.1"/>
</dbReference>
<proteinExistence type="inferred from homology"/>
<dbReference type="SUPFAM" id="SSF51735">
    <property type="entry name" value="NAD(P)-binding Rossmann-fold domains"/>
    <property type="match status" value="1"/>
</dbReference>
<evidence type="ECO:0000256" key="1">
    <source>
        <dbReference type="RuleBase" id="RU000363"/>
    </source>
</evidence>
<dbReference type="GO" id="GO:0016491">
    <property type="term" value="F:oxidoreductase activity"/>
    <property type="evidence" value="ECO:0007669"/>
    <property type="project" value="TreeGrafter"/>
</dbReference>
<keyword evidence="3" id="KW-1185">Reference proteome</keyword>
<dbReference type="Proteomes" id="UP000030746">
    <property type="component" value="Unassembled WGS sequence"/>
</dbReference>
<dbReference type="PANTHER" id="PTHR43313:SF36">
    <property type="entry name" value="D-BETA-HYDROXYBUTYRATE DEHYDROGENASE, MITOCHONDRIAL"/>
    <property type="match status" value="1"/>
</dbReference>
<gene>
    <name evidence="2" type="ORF">LOTGIDRAFT_66145</name>
</gene>
<feature type="non-terminal residue" evidence="2">
    <location>
        <position position="1"/>
    </location>
</feature>
<organism evidence="2 3">
    <name type="scientific">Lottia gigantea</name>
    <name type="common">Giant owl limpet</name>
    <dbReference type="NCBI Taxonomy" id="225164"/>
    <lineage>
        <taxon>Eukaryota</taxon>
        <taxon>Metazoa</taxon>
        <taxon>Spiralia</taxon>
        <taxon>Lophotrochozoa</taxon>
        <taxon>Mollusca</taxon>
        <taxon>Gastropoda</taxon>
        <taxon>Patellogastropoda</taxon>
        <taxon>Lottioidea</taxon>
        <taxon>Lottiidae</taxon>
        <taxon>Lottia</taxon>
    </lineage>
</organism>
<sequence>RWLPYKDRYIVITGCDTGIGHALAKSLDHKGCNVIAGCFRPNEEGTKTLVNTTSKRLRVVELDVTSDESVAQFLQNTKEILGYEELWGLVHNAGMQYYGEVEFITMDYFQYNMQVNHFGAVRMCKSFIHLLRQSKGRIVNVTSVLGLYTVKYRSTYSPAKYALEVFSDILRREMKKFDVEVSIVEPGDFSDVTSIQQVDRMKEQNAYLWNQCPDYVKDAYTDDYVKNLGLHLVEDNKKAYKNDVSFVTDAIEDGLFSTHPSTRY</sequence>
<dbReference type="InterPro" id="IPR036291">
    <property type="entry name" value="NAD(P)-bd_dom_sf"/>
</dbReference>
<name>V3Z959_LOTGI</name>
<dbReference type="AlphaFoldDB" id="V3Z959"/>
<dbReference type="Pfam" id="PF00106">
    <property type="entry name" value="adh_short"/>
    <property type="match status" value="1"/>
</dbReference>